<organism evidence="2 3">
    <name type="scientific">Pseudooceanicola algae</name>
    <dbReference type="NCBI Taxonomy" id="1537215"/>
    <lineage>
        <taxon>Bacteria</taxon>
        <taxon>Pseudomonadati</taxon>
        <taxon>Pseudomonadota</taxon>
        <taxon>Alphaproteobacteria</taxon>
        <taxon>Rhodobacterales</taxon>
        <taxon>Paracoccaceae</taxon>
        <taxon>Pseudooceanicola</taxon>
    </lineage>
</organism>
<reference evidence="2 3" key="1">
    <citation type="submission" date="2020-08" db="EMBL/GenBank/DDBJ databases">
        <title>Genome sequence of Rhodobacteraceae bacterium Lw-13e.</title>
        <authorList>
            <person name="Poehlein A."/>
            <person name="Wolter L."/>
            <person name="Daniel R."/>
            <person name="Brinkhoff T."/>
        </authorList>
    </citation>
    <scope>NUCLEOTIDE SEQUENCE [LARGE SCALE GENOMIC DNA]</scope>
    <source>
        <strain evidence="2 3">Lw-13e</strain>
    </source>
</reference>
<dbReference type="Gene3D" id="1.25.40.10">
    <property type="entry name" value="Tetratricopeptide repeat domain"/>
    <property type="match status" value="1"/>
</dbReference>
<dbReference type="NCBIfam" id="TIGR03142">
    <property type="entry name" value="cytochro_ccmI"/>
    <property type="match status" value="1"/>
</dbReference>
<dbReference type="SUPFAM" id="SSF48452">
    <property type="entry name" value="TPR-like"/>
    <property type="match status" value="1"/>
</dbReference>
<name>A0A418SC62_9RHOB</name>
<dbReference type="AlphaFoldDB" id="A0A418SC62"/>
<gene>
    <name evidence="2" type="ORF">PSAL_012260</name>
</gene>
<protein>
    <submittedName>
        <fullName evidence="2">Uncharacterized protein</fullName>
    </submittedName>
</protein>
<evidence type="ECO:0000256" key="1">
    <source>
        <dbReference type="ARBA" id="ARBA00022748"/>
    </source>
</evidence>
<proteinExistence type="predicted"/>
<dbReference type="RefSeq" id="WP_119840628.1">
    <property type="nucleotide sequence ID" value="NZ_CP060436.1"/>
</dbReference>
<dbReference type="EMBL" id="CP060436">
    <property type="protein sequence ID" value="QPM89995.1"/>
    <property type="molecule type" value="Genomic_DNA"/>
</dbReference>
<dbReference type="InterPro" id="IPR017560">
    <property type="entry name" value="Cyt_c_biogenesis_CcmI"/>
</dbReference>
<keyword evidence="1" id="KW-0201">Cytochrome c-type biogenesis</keyword>
<dbReference type="Proteomes" id="UP000283786">
    <property type="component" value="Chromosome"/>
</dbReference>
<evidence type="ECO:0000313" key="3">
    <source>
        <dbReference type="Proteomes" id="UP000283786"/>
    </source>
</evidence>
<dbReference type="KEGG" id="palw:PSAL_012260"/>
<evidence type="ECO:0000313" key="2">
    <source>
        <dbReference type="EMBL" id="QPM89995.1"/>
    </source>
</evidence>
<accession>A0A418SC62</accession>
<dbReference type="GO" id="GO:0017004">
    <property type="term" value="P:cytochrome complex assembly"/>
    <property type="evidence" value="ECO:0007669"/>
    <property type="project" value="UniProtKB-KW"/>
</dbReference>
<dbReference type="OrthoDB" id="9815847at2"/>
<dbReference type="InterPro" id="IPR011990">
    <property type="entry name" value="TPR-like_helical_dom_sf"/>
</dbReference>
<keyword evidence="3" id="KW-1185">Reference proteome</keyword>
<sequence>MFFWITCSALALGVAAVLARTMMTRTAPGPDSPASFDLQIYRDQLAEVDRDLARGVLPESEAGRLRTEISRRILTADSADRTPATIATARGPGRWAALAGSGAVLALAVGLYAWLGVPGQPDLPRAQRIATAKGLLDSRPSQAEAEAAIGGAMTYAPAVEVSEDFETLMTRLRSALAERPDDEQGLRLLARNEAALGNFQAAYDAQRRLLAVAGTRATAQDHADHADMLILSAGGTISAEAAEALQAALRLDPGNGAATYYSGLLMAQTDRPDIAFNLWNRLLRTSPTDAPWMAPLRAQLPQVARMAGESRFEMPAPPASALTDPSLPGPSAGDIAAAQDMSAQDQQDMIRGMVDGLASRLASDGGVASEWARLIAALGVLGETDRARAIYQEAEQTFAGNPGDLAVIARAGQQAGLDQ</sequence>